<gene>
    <name evidence="2" type="ORF">QQX98_011490</name>
</gene>
<keyword evidence="3" id="KW-1185">Reference proteome</keyword>
<proteinExistence type="predicted"/>
<protein>
    <submittedName>
        <fullName evidence="2">Uncharacterized protein</fullName>
    </submittedName>
</protein>
<evidence type="ECO:0000313" key="2">
    <source>
        <dbReference type="EMBL" id="KAK7402756.1"/>
    </source>
</evidence>
<evidence type="ECO:0000256" key="1">
    <source>
        <dbReference type="SAM" id="MobiDB-lite"/>
    </source>
</evidence>
<reference evidence="2 3" key="1">
    <citation type="journal article" date="2025" name="Microbiol. Resour. Announc.">
        <title>Draft genome sequences for Neonectria magnoliae and Neonectria punicea, canker pathogens of Liriodendron tulipifera and Acer saccharum in West Virginia.</title>
        <authorList>
            <person name="Petronek H.M."/>
            <person name="Kasson M.T."/>
            <person name="Metheny A.M."/>
            <person name="Stauder C.M."/>
            <person name="Lovett B."/>
            <person name="Lynch S.C."/>
            <person name="Garnas J.R."/>
            <person name="Kasson L.R."/>
            <person name="Stajich J.E."/>
        </authorList>
    </citation>
    <scope>NUCLEOTIDE SEQUENCE [LARGE SCALE GENOMIC DNA]</scope>
    <source>
        <strain evidence="2 3">NRRL 64653</strain>
    </source>
</reference>
<sequence length="123" mass="13218">MTETTRRSLDKDPVPHASPQSARGAHDEIPSNEIKTPTSTTRDSHDSSVQASLRQPAPPSDSLDELLSQEVLEIINLEQAILGSSDGPAFYIKLLNTVGKDIFIGEGETSPETVSRSFNSDAA</sequence>
<dbReference type="Proteomes" id="UP001498476">
    <property type="component" value="Unassembled WGS sequence"/>
</dbReference>
<dbReference type="EMBL" id="JAZAVJ010000284">
    <property type="protein sequence ID" value="KAK7402756.1"/>
    <property type="molecule type" value="Genomic_DNA"/>
</dbReference>
<evidence type="ECO:0000313" key="3">
    <source>
        <dbReference type="Proteomes" id="UP001498476"/>
    </source>
</evidence>
<feature type="region of interest" description="Disordered" evidence="1">
    <location>
        <begin position="1"/>
        <end position="62"/>
    </location>
</feature>
<comment type="caution">
    <text evidence="2">The sequence shown here is derived from an EMBL/GenBank/DDBJ whole genome shotgun (WGS) entry which is preliminary data.</text>
</comment>
<name>A0ABR1GLL1_9HYPO</name>
<organism evidence="2 3">
    <name type="scientific">Neonectria punicea</name>
    <dbReference type="NCBI Taxonomy" id="979145"/>
    <lineage>
        <taxon>Eukaryota</taxon>
        <taxon>Fungi</taxon>
        <taxon>Dikarya</taxon>
        <taxon>Ascomycota</taxon>
        <taxon>Pezizomycotina</taxon>
        <taxon>Sordariomycetes</taxon>
        <taxon>Hypocreomycetidae</taxon>
        <taxon>Hypocreales</taxon>
        <taxon>Nectriaceae</taxon>
        <taxon>Neonectria</taxon>
    </lineage>
</organism>
<feature type="compositionally biased region" description="Basic and acidic residues" evidence="1">
    <location>
        <begin position="1"/>
        <end position="14"/>
    </location>
</feature>
<feature type="compositionally biased region" description="Polar residues" evidence="1">
    <location>
        <begin position="33"/>
        <end position="53"/>
    </location>
</feature>
<accession>A0ABR1GLL1</accession>